<evidence type="ECO:0000313" key="1">
    <source>
        <dbReference type="EMBL" id="CAK0849752.1"/>
    </source>
</evidence>
<name>A0ABN9TU43_9DINO</name>
<evidence type="ECO:0008006" key="3">
    <source>
        <dbReference type="Google" id="ProtNLM"/>
    </source>
</evidence>
<gene>
    <name evidence="1" type="ORF">PCOR1329_LOCUS42363</name>
</gene>
<dbReference type="Proteomes" id="UP001189429">
    <property type="component" value="Unassembled WGS sequence"/>
</dbReference>
<keyword evidence="2" id="KW-1185">Reference proteome</keyword>
<dbReference type="EMBL" id="CAUYUJ010015087">
    <property type="protein sequence ID" value="CAK0849752.1"/>
    <property type="molecule type" value="Genomic_DNA"/>
</dbReference>
<sequence>MSKGEVPVKALAAIGGTAVAALVLKKYYDSQQGNFLVKEIPFGEVSPAILQAIKKARAEHKMKMESPSTAARGRCTWHTSSRRRCALRPLGRAWRASTLCRCRDNRAAEA</sequence>
<reference evidence="1" key="1">
    <citation type="submission" date="2023-10" db="EMBL/GenBank/DDBJ databases">
        <authorList>
            <person name="Chen Y."/>
            <person name="Shah S."/>
            <person name="Dougan E. K."/>
            <person name="Thang M."/>
            <person name="Chan C."/>
        </authorList>
    </citation>
    <scope>NUCLEOTIDE SEQUENCE [LARGE SCALE GENOMIC DNA]</scope>
</reference>
<comment type="caution">
    <text evidence="1">The sequence shown here is derived from an EMBL/GenBank/DDBJ whole genome shotgun (WGS) entry which is preliminary data.</text>
</comment>
<protein>
    <recommendedName>
        <fullName evidence="3">PS II complex 12 kDa extrinsic protein</fullName>
    </recommendedName>
</protein>
<organism evidence="1 2">
    <name type="scientific">Prorocentrum cordatum</name>
    <dbReference type="NCBI Taxonomy" id="2364126"/>
    <lineage>
        <taxon>Eukaryota</taxon>
        <taxon>Sar</taxon>
        <taxon>Alveolata</taxon>
        <taxon>Dinophyceae</taxon>
        <taxon>Prorocentrales</taxon>
        <taxon>Prorocentraceae</taxon>
        <taxon>Prorocentrum</taxon>
    </lineage>
</organism>
<evidence type="ECO:0000313" key="2">
    <source>
        <dbReference type="Proteomes" id="UP001189429"/>
    </source>
</evidence>
<proteinExistence type="predicted"/>
<accession>A0ABN9TU43</accession>